<reference evidence="1" key="1">
    <citation type="submission" date="2023-03" db="EMBL/GenBank/DDBJ databases">
        <title>Massive genome expansion in bonnet fungi (Mycena s.s.) driven by repeated elements and novel gene families across ecological guilds.</title>
        <authorList>
            <consortium name="Lawrence Berkeley National Laboratory"/>
            <person name="Harder C.B."/>
            <person name="Miyauchi S."/>
            <person name="Viragh M."/>
            <person name="Kuo A."/>
            <person name="Thoen E."/>
            <person name="Andreopoulos B."/>
            <person name="Lu D."/>
            <person name="Skrede I."/>
            <person name="Drula E."/>
            <person name="Henrissat B."/>
            <person name="Morin E."/>
            <person name="Kohler A."/>
            <person name="Barry K."/>
            <person name="LaButti K."/>
            <person name="Morin E."/>
            <person name="Salamov A."/>
            <person name="Lipzen A."/>
            <person name="Mereny Z."/>
            <person name="Hegedus B."/>
            <person name="Baldrian P."/>
            <person name="Stursova M."/>
            <person name="Weitz H."/>
            <person name="Taylor A."/>
            <person name="Grigoriev I.V."/>
            <person name="Nagy L.G."/>
            <person name="Martin F."/>
            <person name="Kauserud H."/>
        </authorList>
    </citation>
    <scope>NUCLEOTIDE SEQUENCE</scope>
    <source>
        <strain evidence="1">CBHHK200</strain>
    </source>
</reference>
<dbReference type="AlphaFoldDB" id="A0AAD6X024"/>
<sequence>MDEFYNRAGAANALEKEARERRTLAAENYSPTFQHLADLNLDASSVIEGGACRKNWRLCIPCESDGVLDEVVFGVQGVITNLGLVPIAVGKVDHKRAIKLAQRVEVSGFNTPTFEEALNKLETANDRFSQHFRGQGVQKISPPNGQFGRSIACSNRLFTLRMDNPTEQGTDFEAGIDPLGTLEKLISSEMFHSTDNIVKYYTRGTDLKDGITTFVGGFPGSFKIGDIVEVQASLVSIKTADGGLKLTCRLHALTMLDNSFTKLASSRRMASRKRPVAVAAIRCRVGHFETGVLESKKARMIDEDKRMIEDNVMD</sequence>
<organism evidence="1 2">
    <name type="scientific">Mycena alexandri</name>
    <dbReference type="NCBI Taxonomy" id="1745969"/>
    <lineage>
        <taxon>Eukaryota</taxon>
        <taxon>Fungi</taxon>
        <taxon>Dikarya</taxon>
        <taxon>Basidiomycota</taxon>
        <taxon>Agaricomycotina</taxon>
        <taxon>Agaricomycetes</taxon>
        <taxon>Agaricomycetidae</taxon>
        <taxon>Agaricales</taxon>
        <taxon>Marasmiineae</taxon>
        <taxon>Mycenaceae</taxon>
        <taxon>Mycena</taxon>
    </lineage>
</organism>
<accession>A0AAD6X024</accession>
<evidence type="ECO:0000313" key="2">
    <source>
        <dbReference type="Proteomes" id="UP001218188"/>
    </source>
</evidence>
<dbReference type="EMBL" id="JARJCM010000097">
    <property type="protein sequence ID" value="KAJ7029811.1"/>
    <property type="molecule type" value="Genomic_DNA"/>
</dbReference>
<name>A0AAD6X024_9AGAR</name>
<proteinExistence type="predicted"/>
<keyword evidence="2" id="KW-1185">Reference proteome</keyword>
<protein>
    <submittedName>
        <fullName evidence="1">Uncharacterized protein</fullName>
    </submittedName>
</protein>
<evidence type="ECO:0000313" key="1">
    <source>
        <dbReference type="EMBL" id="KAJ7029811.1"/>
    </source>
</evidence>
<gene>
    <name evidence="1" type="ORF">C8F04DRAFT_1187323</name>
</gene>
<comment type="caution">
    <text evidence="1">The sequence shown here is derived from an EMBL/GenBank/DDBJ whole genome shotgun (WGS) entry which is preliminary data.</text>
</comment>
<dbReference type="Proteomes" id="UP001218188">
    <property type="component" value="Unassembled WGS sequence"/>
</dbReference>